<accession>A0A6B8VXM1</accession>
<dbReference type="AlphaFoldDB" id="A0A6B8VXM1"/>
<dbReference type="Pfam" id="PF17802">
    <property type="entry name" value="SpaA"/>
    <property type="match status" value="1"/>
</dbReference>
<dbReference type="GO" id="GO:0005975">
    <property type="term" value="P:carbohydrate metabolic process"/>
    <property type="evidence" value="ECO:0007669"/>
    <property type="project" value="UniProtKB-ARBA"/>
</dbReference>
<keyword evidence="1" id="KW-0812">Transmembrane</keyword>
<feature type="chain" id="PRO_5039650690" evidence="2">
    <location>
        <begin position="26"/>
        <end position="521"/>
    </location>
</feature>
<dbReference type="InterPro" id="IPR041033">
    <property type="entry name" value="SpaA_PFL_dom_1"/>
</dbReference>
<dbReference type="NCBIfam" id="TIGR04226">
    <property type="entry name" value="RrgB_K2N_iso_D2"/>
    <property type="match status" value="1"/>
</dbReference>
<dbReference type="Gene3D" id="2.60.40.10">
    <property type="entry name" value="Immunoglobulins"/>
    <property type="match status" value="2"/>
</dbReference>
<dbReference type="InterPro" id="IPR013783">
    <property type="entry name" value="Ig-like_fold"/>
</dbReference>
<dbReference type="InterPro" id="IPR026466">
    <property type="entry name" value="Fim_isopep_form_D2_dom"/>
</dbReference>
<protein>
    <submittedName>
        <fullName evidence="4">Fimbrial subunit type 1</fullName>
    </submittedName>
</protein>
<keyword evidence="1" id="KW-1133">Transmembrane helix</keyword>
<dbReference type="Gene3D" id="2.60.40.740">
    <property type="match status" value="1"/>
</dbReference>
<dbReference type="Proteomes" id="UP000425178">
    <property type="component" value="Chromosome"/>
</dbReference>
<feature type="transmembrane region" description="Helical" evidence="1">
    <location>
        <begin position="488"/>
        <end position="509"/>
    </location>
</feature>
<dbReference type="KEGG" id="ccoe:CETAM_02325"/>
<proteinExistence type="predicted"/>
<dbReference type="EMBL" id="CP046453">
    <property type="protein sequence ID" value="QGU03745.1"/>
    <property type="molecule type" value="Genomic_DNA"/>
</dbReference>
<evidence type="ECO:0000313" key="5">
    <source>
        <dbReference type="Proteomes" id="UP000425178"/>
    </source>
</evidence>
<reference evidence="4 5" key="1">
    <citation type="journal article" date="2021" name="Int. J. Syst. Evol. Microbiol.">
        <title>Classification of three corynebacterial strains isolated from a small paddock in North Rhine-Westphalia: proposal of &lt;i&gt;Corynebacterium kalinowskii&lt;/i&gt; sp. nov., &lt;i&gt;Corynebacterium comes&lt;/i&gt; sp. nov. and &lt;i&gt;Corynebacterium occultum&lt;/i&gt; sp. nov.</title>
        <authorList>
            <person name="Schaffert L."/>
            <person name="Ruwe M."/>
            <person name="Milse J."/>
            <person name="Hanuschka K."/>
            <person name="Ortseifen V."/>
            <person name="Droste J."/>
            <person name="Brandt D."/>
            <person name="Schl L."/>
            <person name="Kutter Y."/>
            <person name="Vinke S."/>
            <person name="Vieh P."/>
            <person name="Jacob L."/>
            <person name="L N.C."/>
            <person name="Schulte-Berndt E."/>
            <person name="Hain C."/>
            <person name="Linder M."/>
            <person name="Schmidt P."/>
            <person name="Wollenschl L."/>
            <person name="Luttermann T."/>
            <person name="Thieme E."/>
            <person name="Hassa J."/>
            <person name="Haak M."/>
            <person name="Wittchen M."/>
            <person name="Mentz A."/>
            <person name="Persicke M."/>
            <person name="Busche T."/>
            <person name="R C."/>
        </authorList>
    </citation>
    <scope>NUCLEOTIDE SEQUENCE [LARGE SCALE GENOMIC DNA]</scope>
    <source>
        <strain evidence="4 5">2019</strain>
    </source>
</reference>
<organism evidence="4 5">
    <name type="scientific">Corynebacterium comes</name>
    <dbReference type="NCBI Taxonomy" id="2675218"/>
    <lineage>
        <taxon>Bacteria</taxon>
        <taxon>Bacillati</taxon>
        <taxon>Actinomycetota</taxon>
        <taxon>Actinomycetes</taxon>
        <taxon>Mycobacteriales</taxon>
        <taxon>Corynebacteriaceae</taxon>
        <taxon>Corynebacterium</taxon>
    </lineage>
</organism>
<keyword evidence="5" id="KW-1185">Reference proteome</keyword>
<keyword evidence="1" id="KW-0472">Membrane</keyword>
<evidence type="ECO:0000256" key="2">
    <source>
        <dbReference type="SAM" id="SignalP"/>
    </source>
</evidence>
<dbReference type="NCBIfam" id="NF033902">
    <property type="entry name" value="iso_D2_wall_anc"/>
    <property type="match status" value="1"/>
</dbReference>
<feature type="signal peptide" evidence="2">
    <location>
        <begin position="1"/>
        <end position="25"/>
    </location>
</feature>
<evidence type="ECO:0000259" key="3">
    <source>
        <dbReference type="Pfam" id="PF17802"/>
    </source>
</evidence>
<gene>
    <name evidence="4" type="ORF">CETAM_02325</name>
</gene>
<evidence type="ECO:0000313" key="4">
    <source>
        <dbReference type="EMBL" id="QGU03745.1"/>
    </source>
</evidence>
<evidence type="ECO:0000256" key="1">
    <source>
        <dbReference type="SAM" id="Phobius"/>
    </source>
</evidence>
<name>A0A6B8VXM1_9CORY</name>
<dbReference type="NCBIfam" id="TIGR01167">
    <property type="entry name" value="LPXTG_anchor"/>
    <property type="match status" value="1"/>
</dbReference>
<sequence>MTTRVQRSAAVVAAFGIALSTAAIGAPAFALETVTPVTVPGSNVDPATDTSLTIKKYLNPTSVGTPTGNTGDSTFGDLVEGIQFTVTEILDADGNSIDMTDNGIFQTASRLQASDFAGGALPIGYTLGSSVSVTTDANGTAVFTTLGQGVFLVEETSTAGAKVGGIDVSGSITPSAPFIAFLPMTKVTTGGSIEWNYNPIAYPKNSSQTATKAVDDDKENVGDTIKYTITTDIPNQVDNTRLLNKYVITDTLDLRLTPPAEGDVTVALSTGPLDAGDYIVDVTGQVVTVTFTVDGLETLRANQDAQVITMIPSVINSAGAPNGESFNPISNSANLTTNNGTSGDIDTPTNAVDTKIGKLQIEKINANDELLSGAEFELYRCTTAGVLDGAALTVGGQSKWTTVANNPLVINGLHITDFTNNVSGVEAYKYCLVETKAPQGYELLAEPVVITFTQDAVQSLALGDDAQTKVVEIENVASVSSQLPSTGGMGVGLLIAAGVGLVGAGAYAAKRNSDKSDAAEA</sequence>
<dbReference type="InterPro" id="IPR048052">
    <property type="entry name" value="FM1-like"/>
</dbReference>
<keyword evidence="2" id="KW-0732">Signal</keyword>
<feature type="domain" description="SpaA-like prealbumin fold" evidence="3">
    <location>
        <begin position="357"/>
        <end position="462"/>
    </location>
</feature>
<dbReference type="RefSeq" id="WP_156226891.1">
    <property type="nucleotide sequence ID" value="NZ_CP046453.1"/>
</dbReference>